<dbReference type="InterPro" id="IPR019775">
    <property type="entry name" value="WD40_repeat_CS"/>
</dbReference>
<keyword evidence="2" id="KW-0677">Repeat</keyword>
<dbReference type="PROSITE" id="PS00678">
    <property type="entry name" value="WD_REPEATS_1"/>
    <property type="match status" value="2"/>
</dbReference>
<evidence type="ECO:0000256" key="1">
    <source>
        <dbReference type="ARBA" id="ARBA00022574"/>
    </source>
</evidence>
<keyword evidence="1 3" id="KW-0853">WD repeat</keyword>
<feature type="repeat" description="WD" evidence="3">
    <location>
        <begin position="98"/>
        <end position="130"/>
    </location>
</feature>
<dbReference type="OrthoDB" id="5980302at2759"/>
<dbReference type="InterPro" id="IPR051242">
    <property type="entry name" value="WD-EF-hand_domain"/>
</dbReference>
<proteinExistence type="predicted"/>
<dbReference type="SUPFAM" id="SSF50978">
    <property type="entry name" value="WD40 repeat-like"/>
    <property type="match status" value="1"/>
</dbReference>
<evidence type="ECO:0000256" key="3">
    <source>
        <dbReference type="PROSITE-ProRule" id="PRU00221"/>
    </source>
</evidence>
<dbReference type="SMART" id="SM00320">
    <property type="entry name" value="WD40"/>
    <property type="match status" value="6"/>
</dbReference>
<comment type="caution">
    <text evidence="4">The sequence shown here is derived from an EMBL/GenBank/DDBJ whole genome shotgun (WGS) entry which is preliminary data.</text>
</comment>
<dbReference type="PANTHER" id="PTHR44324:SF4">
    <property type="entry name" value="WD40 REPEAT DOMAIN 95"/>
    <property type="match status" value="1"/>
</dbReference>
<dbReference type="Gene3D" id="2.130.10.10">
    <property type="entry name" value="YVTN repeat-like/Quinoprotein amine dehydrogenase"/>
    <property type="match status" value="2"/>
</dbReference>
<dbReference type="Pfam" id="PF00400">
    <property type="entry name" value="WD40"/>
    <property type="match status" value="3"/>
</dbReference>
<dbReference type="EMBL" id="SNRW01000036">
    <property type="protein sequence ID" value="KAA6404025.1"/>
    <property type="molecule type" value="Genomic_DNA"/>
</dbReference>
<feature type="repeat" description="WD" evidence="3">
    <location>
        <begin position="55"/>
        <end position="89"/>
    </location>
</feature>
<feature type="repeat" description="WD" evidence="3">
    <location>
        <begin position="140"/>
        <end position="181"/>
    </location>
</feature>
<dbReference type="PRINTS" id="PR00320">
    <property type="entry name" value="GPROTEINBRPT"/>
</dbReference>
<dbReference type="AlphaFoldDB" id="A0A5J4XBW0"/>
<dbReference type="Proteomes" id="UP000324800">
    <property type="component" value="Unassembled WGS sequence"/>
</dbReference>
<dbReference type="PROSITE" id="PS50294">
    <property type="entry name" value="WD_REPEATS_REGION"/>
    <property type="match status" value="3"/>
</dbReference>
<dbReference type="InterPro" id="IPR036322">
    <property type="entry name" value="WD40_repeat_dom_sf"/>
</dbReference>
<protein>
    <submittedName>
        <fullName evidence="4">Uncharacterized protein</fullName>
    </submittedName>
</protein>
<dbReference type="InterPro" id="IPR001680">
    <property type="entry name" value="WD40_rpt"/>
</dbReference>
<evidence type="ECO:0000256" key="2">
    <source>
        <dbReference type="ARBA" id="ARBA00022737"/>
    </source>
</evidence>
<dbReference type="PROSITE" id="PS50082">
    <property type="entry name" value="WD_REPEATS_2"/>
    <property type="match status" value="3"/>
</dbReference>
<dbReference type="InterPro" id="IPR020472">
    <property type="entry name" value="WD40_PAC1"/>
</dbReference>
<sequence>MKQSQSKKTFFVKKKKKVLKKKSKRRKRGNIKRQWLGDALEDIIKLRPRKAYNYFQAHETVVTQIIYLEELLSLVTCSLDSSIAIWDLDRQVIKHRFVEGHTQGIQCMSWSPEYKLLISGGYDNIICIWDPFGKRLRGIMRGHTGAIQSITIDESAGLVLSIGRDNTVRIWDILSQRQLQKVSSQDKQCGYRFFTLSYNSILKGVIMASHRLIGWLHNRKVDGNLSAHNADIEILLFNNQFKQLLSIDMNSVCNIWNAETGRNIFRFIAEPPEEQSEGQGEQQADSVNKGSASLFDRPFQQQSGQSQKDGTNISITSATFDQTGRRLIVGLVNGGVYVYNHNRGTLMKQYKPDRNVDGFALVFNREKTEREKNYSIGVGTNGLGYKLGTGLGVKGKWKKIQRYGHYDDQNQIQLQHVQTMDQQFPGLPHQDQRKIWNIMLGCMLISIDIKHTNVVIDVDNKGKYIAIGSSDGDVQKHYIIQMISIRNIKSSKKRNIYKNRKD</sequence>
<evidence type="ECO:0000313" key="5">
    <source>
        <dbReference type="Proteomes" id="UP000324800"/>
    </source>
</evidence>
<dbReference type="InterPro" id="IPR015943">
    <property type="entry name" value="WD40/YVTN_repeat-like_dom_sf"/>
</dbReference>
<gene>
    <name evidence="4" type="ORF">EZS28_000456</name>
</gene>
<accession>A0A5J4XBW0</accession>
<evidence type="ECO:0000313" key="4">
    <source>
        <dbReference type="EMBL" id="KAA6404025.1"/>
    </source>
</evidence>
<name>A0A5J4XBW0_9EUKA</name>
<dbReference type="PANTHER" id="PTHR44324">
    <property type="entry name" value="WD40 REPEAT DOMAIN 95"/>
    <property type="match status" value="1"/>
</dbReference>
<reference evidence="4 5" key="1">
    <citation type="submission" date="2019-03" db="EMBL/GenBank/DDBJ databases">
        <title>Single cell metagenomics reveals metabolic interactions within the superorganism composed of flagellate Streblomastix strix and complex community of Bacteroidetes bacteria on its surface.</title>
        <authorList>
            <person name="Treitli S.C."/>
            <person name="Kolisko M."/>
            <person name="Husnik F."/>
            <person name="Keeling P."/>
            <person name="Hampl V."/>
        </authorList>
    </citation>
    <scope>NUCLEOTIDE SEQUENCE [LARGE SCALE GENOMIC DNA]</scope>
    <source>
        <strain evidence="4">ST1C</strain>
    </source>
</reference>
<organism evidence="4 5">
    <name type="scientific">Streblomastix strix</name>
    <dbReference type="NCBI Taxonomy" id="222440"/>
    <lineage>
        <taxon>Eukaryota</taxon>
        <taxon>Metamonada</taxon>
        <taxon>Preaxostyla</taxon>
        <taxon>Oxymonadida</taxon>
        <taxon>Streblomastigidae</taxon>
        <taxon>Streblomastix</taxon>
    </lineage>
</organism>